<keyword evidence="2" id="KW-1185">Reference proteome</keyword>
<evidence type="ECO:0000313" key="2">
    <source>
        <dbReference type="Proteomes" id="UP000253420"/>
    </source>
</evidence>
<organism evidence="1 2">
    <name type="scientific">Phyllobacterium salinisoli</name>
    <dbReference type="NCBI Taxonomy" id="1899321"/>
    <lineage>
        <taxon>Bacteria</taxon>
        <taxon>Pseudomonadati</taxon>
        <taxon>Pseudomonadota</taxon>
        <taxon>Alphaproteobacteria</taxon>
        <taxon>Hyphomicrobiales</taxon>
        <taxon>Phyllobacteriaceae</taxon>
        <taxon>Phyllobacterium</taxon>
    </lineage>
</organism>
<sequence>MALKQDKISIEVFGSSASPETAQNDGDRADEAILILARLIGRQIAREEFKRKTALERKARNRQALGNA</sequence>
<dbReference type="RefSeq" id="WP_114442360.1">
    <property type="nucleotide sequence ID" value="NZ_QOZG01000010.1"/>
</dbReference>
<accession>A0A368JY98</accession>
<dbReference type="AlphaFoldDB" id="A0A368JY98"/>
<name>A0A368JY98_9HYPH</name>
<dbReference type="EMBL" id="QOZG01000010">
    <property type="protein sequence ID" value="RCS22107.1"/>
    <property type="molecule type" value="Genomic_DNA"/>
</dbReference>
<evidence type="ECO:0000313" key="1">
    <source>
        <dbReference type="EMBL" id="RCS22107.1"/>
    </source>
</evidence>
<proteinExistence type="predicted"/>
<reference evidence="1 2" key="1">
    <citation type="submission" date="2018-07" db="EMBL/GenBank/DDBJ databases">
        <title>The draft genome of Phyllobacterium salinisoli.</title>
        <authorList>
            <person name="Liu L."/>
            <person name="Li L."/>
            <person name="Zhang X."/>
            <person name="Liang L."/>
        </authorList>
    </citation>
    <scope>NUCLEOTIDE SEQUENCE [LARGE SCALE GENOMIC DNA]</scope>
    <source>
        <strain evidence="1 2">LLAN61</strain>
    </source>
</reference>
<dbReference type="Proteomes" id="UP000253420">
    <property type="component" value="Unassembled WGS sequence"/>
</dbReference>
<protein>
    <submittedName>
        <fullName evidence="1">Uncharacterized protein</fullName>
    </submittedName>
</protein>
<gene>
    <name evidence="1" type="ORF">DUT91_20385</name>
</gene>
<comment type="caution">
    <text evidence="1">The sequence shown here is derived from an EMBL/GenBank/DDBJ whole genome shotgun (WGS) entry which is preliminary data.</text>
</comment>
<dbReference type="OrthoDB" id="7283066at2"/>